<dbReference type="AlphaFoldDB" id="A0A2N9HGH6"/>
<proteinExistence type="predicted"/>
<gene>
    <name evidence="1" type="ORF">FSB_LOCUS41288</name>
</gene>
<name>A0A2N9HGH6_FAGSY</name>
<sequence>MLVATYSLIVRNERIWERRESGRLLILSTMVAFWRLDVDLDKEAIQLLLRHKLDFIEDDRRGELEDDRQGEIEDDRRGERLGFCGFYGVGCAVFLGTVSSNTMDGEVRSGVCGVVKWKLAGREWLTISAGLRSLMWRCRSFNRWWCETVLAMLRSGSCGSGVGLICGGSKWFLEARCGLVVV</sequence>
<dbReference type="EMBL" id="OIVN01003764">
    <property type="protein sequence ID" value="SPD13406.1"/>
    <property type="molecule type" value="Genomic_DNA"/>
</dbReference>
<evidence type="ECO:0000313" key="1">
    <source>
        <dbReference type="EMBL" id="SPD13406.1"/>
    </source>
</evidence>
<protein>
    <submittedName>
        <fullName evidence="1">Uncharacterized protein</fullName>
    </submittedName>
</protein>
<organism evidence="1">
    <name type="scientific">Fagus sylvatica</name>
    <name type="common">Beechnut</name>
    <dbReference type="NCBI Taxonomy" id="28930"/>
    <lineage>
        <taxon>Eukaryota</taxon>
        <taxon>Viridiplantae</taxon>
        <taxon>Streptophyta</taxon>
        <taxon>Embryophyta</taxon>
        <taxon>Tracheophyta</taxon>
        <taxon>Spermatophyta</taxon>
        <taxon>Magnoliopsida</taxon>
        <taxon>eudicotyledons</taxon>
        <taxon>Gunneridae</taxon>
        <taxon>Pentapetalae</taxon>
        <taxon>rosids</taxon>
        <taxon>fabids</taxon>
        <taxon>Fagales</taxon>
        <taxon>Fagaceae</taxon>
        <taxon>Fagus</taxon>
    </lineage>
</organism>
<accession>A0A2N9HGH6</accession>
<reference evidence="1" key="1">
    <citation type="submission" date="2018-02" db="EMBL/GenBank/DDBJ databases">
        <authorList>
            <person name="Cohen D.B."/>
            <person name="Kent A.D."/>
        </authorList>
    </citation>
    <scope>NUCLEOTIDE SEQUENCE</scope>
</reference>